<sequence length="468" mass="51031">MVAAESPGPRAAQIAALIETEIIRRGWPVGESLGSEAALQLQYSASRSVLREAVRLVEHHQVARMRKGPNGGLVITEPDAAPATRAMVIYLEYAGVTIDELLAARLLLEPLASGLAAERIDEAGIDRLRTSLAASGSPRRHDEFHVALAELTGNPVLALFVDILTRLTARYALDTRLPSESEVSDTVRRLSADHAGIVEAITAGDSARAKTLTGEHVRMVTDWLRQHYRSGTRRAAPAVTEPGKRAEVLATQIRRDIAAGGWRTGSVFGAEADLLERYAVSRSVLREAVRLLEYHTVARMRRGPGGGLIVTEPQPGPALDTVALYLEYRRPTAGDVRQVREAIEVDNVVTVVERRDDPTVAAFLADHAAAEVPPPEVERVGQAELCFHNGIADLAGNRVLNMFLAILAELVRRHWTPTQQPVPAAADVADMHHAHVRIIEAIRSGDASLAQHRSRRHLEALSSWWMHA</sequence>
<evidence type="ECO:0000259" key="4">
    <source>
        <dbReference type="PROSITE" id="PS50949"/>
    </source>
</evidence>
<dbReference type="InterPro" id="IPR000524">
    <property type="entry name" value="Tscrpt_reg_HTH_GntR"/>
</dbReference>
<proteinExistence type="predicted"/>
<name>A0A7I7Y026_9MYCO</name>
<accession>A0A7I7Y026</accession>
<dbReference type="GO" id="GO:0003700">
    <property type="term" value="F:DNA-binding transcription factor activity"/>
    <property type="evidence" value="ECO:0007669"/>
    <property type="project" value="InterPro"/>
</dbReference>
<dbReference type="PROSITE" id="PS50949">
    <property type="entry name" value="HTH_GNTR"/>
    <property type="match status" value="2"/>
</dbReference>
<dbReference type="PANTHER" id="PTHR43537">
    <property type="entry name" value="TRANSCRIPTIONAL REGULATOR, GNTR FAMILY"/>
    <property type="match status" value="1"/>
</dbReference>
<feature type="domain" description="HTH gntR-type" evidence="4">
    <location>
        <begin position="243"/>
        <end position="313"/>
    </location>
</feature>
<dbReference type="InterPro" id="IPR008920">
    <property type="entry name" value="TF_FadR/GntR_C"/>
</dbReference>
<dbReference type="EMBL" id="AP022612">
    <property type="protein sequence ID" value="BBZ34533.1"/>
    <property type="molecule type" value="Genomic_DNA"/>
</dbReference>
<dbReference type="InterPro" id="IPR036388">
    <property type="entry name" value="WH-like_DNA-bd_sf"/>
</dbReference>
<keyword evidence="1" id="KW-0805">Transcription regulation</keyword>
<keyword evidence="6" id="KW-1185">Reference proteome</keyword>
<protein>
    <submittedName>
        <fullName evidence="5">GntR family transcriptional regulator</fullName>
    </submittedName>
</protein>
<dbReference type="Pfam" id="PF07729">
    <property type="entry name" value="FCD"/>
    <property type="match status" value="2"/>
</dbReference>
<keyword evidence="2" id="KW-0238">DNA-binding</keyword>
<dbReference type="SMART" id="SM00345">
    <property type="entry name" value="HTH_GNTR"/>
    <property type="match status" value="2"/>
</dbReference>
<evidence type="ECO:0000313" key="5">
    <source>
        <dbReference type="EMBL" id="BBZ34533.1"/>
    </source>
</evidence>
<dbReference type="Gene3D" id="1.20.120.530">
    <property type="entry name" value="GntR ligand-binding domain-like"/>
    <property type="match status" value="2"/>
</dbReference>
<keyword evidence="3" id="KW-0804">Transcription</keyword>
<dbReference type="InterPro" id="IPR036390">
    <property type="entry name" value="WH_DNA-bd_sf"/>
</dbReference>
<gene>
    <name evidence="5" type="ORF">MCNF_31380</name>
</gene>
<dbReference type="SUPFAM" id="SSF48008">
    <property type="entry name" value="GntR ligand-binding domain-like"/>
    <property type="match status" value="2"/>
</dbReference>
<dbReference type="SMART" id="SM00895">
    <property type="entry name" value="FCD"/>
    <property type="match status" value="2"/>
</dbReference>
<dbReference type="AlphaFoldDB" id="A0A7I7Y026"/>
<dbReference type="PANTHER" id="PTHR43537:SF24">
    <property type="entry name" value="GLUCONATE OPERON TRANSCRIPTIONAL REPRESSOR"/>
    <property type="match status" value="1"/>
</dbReference>
<evidence type="ECO:0000256" key="3">
    <source>
        <dbReference type="ARBA" id="ARBA00023163"/>
    </source>
</evidence>
<dbReference type="Pfam" id="PF00392">
    <property type="entry name" value="GntR"/>
    <property type="match status" value="1"/>
</dbReference>
<dbReference type="Proteomes" id="UP000466931">
    <property type="component" value="Chromosome"/>
</dbReference>
<dbReference type="RefSeq" id="WP_407663232.1">
    <property type="nucleotide sequence ID" value="NZ_AP022612.1"/>
</dbReference>
<dbReference type="Gene3D" id="1.10.10.10">
    <property type="entry name" value="Winged helix-like DNA-binding domain superfamily/Winged helix DNA-binding domain"/>
    <property type="match status" value="2"/>
</dbReference>
<dbReference type="GO" id="GO:0003677">
    <property type="term" value="F:DNA binding"/>
    <property type="evidence" value="ECO:0007669"/>
    <property type="project" value="UniProtKB-KW"/>
</dbReference>
<feature type="domain" description="HTH gntR-type" evidence="4">
    <location>
        <begin position="8"/>
        <end position="78"/>
    </location>
</feature>
<evidence type="ECO:0000256" key="2">
    <source>
        <dbReference type="ARBA" id="ARBA00023125"/>
    </source>
</evidence>
<evidence type="ECO:0000313" key="6">
    <source>
        <dbReference type="Proteomes" id="UP000466931"/>
    </source>
</evidence>
<organism evidence="5 6">
    <name type="scientific">Mycolicibacterium confluentis</name>
    <dbReference type="NCBI Taxonomy" id="28047"/>
    <lineage>
        <taxon>Bacteria</taxon>
        <taxon>Bacillati</taxon>
        <taxon>Actinomycetota</taxon>
        <taxon>Actinomycetes</taxon>
        <taxon>Mycobacteriales</taxon>
        <taxon>Mycobacteriaceae</taxon>
        <taxon>Mycolicibacterium</taxon>
    </lineage>
</organism>
<evidence type="ECO:0000256" key="1">
    <source>
        <dbReference type="ARBA" id="ARBA00023015"/>
    </source>
</evidence>
<dbReference type="InterPro" id="IPR011711">
    <property type="entry name" value="GntR_C"/>
</dbReference>
<reference evidence="5" key="1">
    <citation type="journal article" date="2019" name="Emerg. Microbes Infect.">
        <title>Comprehensive subspecies identification of 175 nontuberculous mycobacteria species based on 7547 genomic profiles.</title>
        <authorList>
            <person name="Matsumoto Y."/>
            <person name="Kinjo T."/>
            <person name="Motooka D."/>
            <person name="Nabeya D."/>
            <person name="Jung N."/>
            <person name="Uechi K."/>
            <person name="Horii T."/>
            <person name="Iida T."/>
            <person name="Fujita J."/>
            <person name="Nakamura S."/>
        </authorList>
    </citation>
    <scope>NUCLEOTIDE SEQUENCE [LARGE SCALE GENOMIC DNA]</scope>
    <source>
        <strain evidence="5">JCM 13671</strain>
    </source>
</reference>
<dbReference type="SUPFAM" id="SSF46785">
    <property type="entry name" value="Winged helix' DNA-binding domain"/>
    <property type="match status" value="2"/>
</dbReference>
<reference evidence="5" key="2">
    <citation type="submission" date="2020-02" db="EMBL/GenBank/DDBJ databases">
        <authorList>
            <person name="Matsumoto Y."/>
            <person name="Motooka D."/>
            <person name="Nakamura S."/>
        </authorList>
    </citation>
    <scope>NUCLEOTIDE SEQUENCE</scope>
    <source>
        <strain evidence="5">JCM 13671</strain>
    </source>
</reference>